<evidence type="ECO:0000313" key="1">
    <source>
        <dbReference type="EMBL" id="WKW13357.1"/>
    </source>
</evidence>
<keyword evidence="3" id="KW-1185">Reference proteome</keyword>
<dbReference type="KEGG" id="pspc:Strain318_002675"/>
<gene>
    <name evidence="1" type="ORF">Strain138_002675</name>
    <name evidence="2" type="ORF">Strain318_002675</name>
</gene>
<reference evidence="2" key="1">
    <citation type="submission" date="2023-07" db="EMBL/GenBank/DDBJ databases">
        <authorList>
            <person name="Haufschild T."/>
            <person name="Kallscheuer N."/>
            <person name="Hammer J."/>
            <person name="Kohn T."/>
            <person name="Kabuu M."/>
            <person name="Jogler M."/>
            <person name="Wohfarth N."/>
            <person name="Heuer A."/>
            <person name="Rohde M."/>
            <person name="van Teeseling M.C.F."/>
            <person name="Jogler C."/>
        </authorList>
    </citation>
    <scope>NUCLEOTIDE SEQUENCE</scope>
    <source>
        <strain evidence="1">Strain 138</strain>
        <strain evidence="2">Strain 318</strain>
    </source>
</reference>
<dbReference type="EMBL" id="CP130613">
    <property type="protein sequence ID" value="WKW16264.1"/>
    <property type="molecule type" value="Genomic_DNA"/>
</dbReference>
<accession>A0AA49JWJ0</accession>
<evidence type="ECO:0000313" key="2">
    <source>
        <dbReference type="EMBL" id="WKW16264.1"/>
    </source>
</evidence>
<protein>
    <submittedName>
        <fullName evidence="2">Uncharacterized protein</fullName>
    </submittedName>
</protein>
<name>A0AA49K2F2_9BACT</name>
<organism evidence="2 3">
    <name type="scientific">Pseudogemmatithrix spongiicola</name>
    <dbReference type="NCBI Taxonomy" id="3062599"/>
    <lineage>
        <taxon>Bacteria</taxon>
        <taxon>Pseudomonadati</taxon>
        <taxon>Gemmatimonadota</taxon>
        <taxon>Gemmatimonadia</taxon>
        <taxon>Gemmatimonadales</taxon>
        <taxon>Gemmatimonadaceae</taxon>
        <taxon>Pseudogemmatithrix</taxon>
    </lineage>
</organism>
<dbReference type="EMBL" id="CP130612">
    <property type="protein sequence ID" value="WKW13357.1"/>
    <property type="molecule type" value="Genomic_DNA"/>
</dbReference>
<sequence>MSRFLPADHTKGDETTVGGYEAVHARPAALDAPDGFPYSIARMADPLADDPRGAWGAYLMFLRWRRIGEEGVEGHVETAYLEFGPTRAAVLEALGAWPLARAQDALNALLR</sequence>
<dbReference type="Proteomes" id="UP001229955">
    <property type="component" value="Chromosome"/>
</dbReference>
<proteinExistence type="predicted"/>
<dbReference type="RefSeq" id="WP_367886215.1">
    <property type="nucleotide sequence ID" value="NZ_CP130612.1"/>
</dbReference>
<accession>A0AA49K2F2</accession>
<evidence type="ECO:0000313" key="3">
    <source>
        <dbReference type="Proteomes" id="UP001229955"/>
    </source>
</evidence>
<dbReference type="AlphaFoldDB" id="A0AA49K2F2"/>